<comment type="caution">
    <text evidence="2">The sequence shown here is derived from an EMBL/GenBank/DDBJ whole genome shotgun (WGS) entry which is preliminary data.</text>
</comment>
<organism evidence="2 4">
    <name type="scientific">Volvox reticuliferus</name>
    <dbReference type="NCBI Taxonomy" id="1737510"/>
    <lineage>
        <taxon>Eukaryota</taxon>
        <taxon>Viridiplantae</taxon>
        <taxon>Chlorophyta</taxon>
        <taxon>core chlorophytes</taxon>
        <taxon>Chlorophyceae</taxon>
        <taxon>CS clade</taxon>
        <taxon>Chlamydomonadales</taxon>
        <taxon>Volvocaceae</taxon>
        <taxon>Volvox</taxon>
    </lineage>
</organism>
<evidence type="ECO:0000313" key="4">
    <source>
        <dbReference type="Proteomes" id="UP000747110"/>
    </source>
</evidence>
<dbReference type="Proteomes" id="UP000747110">
    <property type="component" value="Unassembled WGS sequence"/>
</dbReference>
<proteinExistence type="predicted"/>
<dbReference type="EMBL" id="BNCP01000001">
    <property type="protein sequence ID" value="GIL69366.1"/>
    <property type="molecule type" value="Genomic_DNA"/>
</dbReference>
<evidence type="ECO:0000313" key="2">
    <source>
        <dbReference type="EMBL" id="GIL69366.1"/>
    </source>
</evidence>
<feature type="region of interest" description="Disordered" evidence="1">
    <location>
        <begin position="1"/>
        <end position="23"/>
    </location>
</feature>
<dbReference type="Proteomes" id="UP000722791">
    <property type="component" value="Unassembled WGS sequence"/>
</dbReference>
<gene>
    <name evidence="2" type="ORF">Vretifemale_333</name>
    <name evidence="3" type="ORF">Vretimale_13483</name>
</gene>
<evidence type="ECO:0000313" key="3">
    <source>
        <dbReference type="EMBL" id="GIM09641.1"/>
    </source>
</evidence>
<keyword evidence="4" id="KW-1185">Reference proteome</keyword>
<feature type="compositionally biased region" description="Polar residues" evidence="1">
    <location>
        <begin position="9"/>
        <end position="23"/>
    </location>
</feature>
<dbReference type="AlphaFoldDB" id="A0A8J4FBI1"/>
<name>A0A8J4FBI1_9CHLO</name>
<protein>
    <submittedName>
        <fullName evidence="2">Uncharacterized protein</fullName>
    </submittedName>
</protein>
<dbReference type="EMBL" id="BNCQ01000032">
    <property type="protein sequence ID" value="GIM09641.1"/>
    <property type="molecule type" value="Genomic_DNA"/>
</dbReference>
<sequence length="135" mass="14766">MLELLSERGIQSSPPRHGMDQQQRVVPRCTAATEDHLPDGARVVCYVEGTVHQAAPAAGLNDGAICGRLTVRRGTEVESRESVAILRCAHHVLHPAHLYGTMTPLRDTAVKHVRVLSDPNESEHYSTPPQAHPRS</sequence>
<evidence type="ECO:0000256" key="1">
    <source>
        <dbReference type="SAM" id="MobiDB-lite"/>
    </source>
</evidence>
<reference evidence="2" key="1">
    <citation type="journal article" date="2021" name="Proc. Natl. Acad. Sci. U.S.A.">
        <title>Three genomes in the algal genus Volvox reveal the fate of a haploid sex-determining region after a transition to homothallism.</title>
        <authorList>
            <person name="Yamamoto K."/>
            <person name="Hamaji T."/>
            <person name="Kawai-Toyooka H."/>
            <person name="Matsuzaki R."/>
            <person name="Takahashi F."/>
            <person name="Nishimura Y."/>
            <person name="Kawachi M."/>
            <person name="Noguchi H."/>
            <person name="Minakuchi Y."/>
            <person name="Umen J.G."/>
            <person name="Toyoda A."/>
            <person name="Nozaki H."/>
        </authorList>
    </citation>
    <scope>NUCLEOTIDE SEQUENCE</scope>
    <source>
        <strain evidence="3">NIES-3785</strain>
        <strain evidence="2">NIES-3786</strain>
    </source>
</reference>
<accession>A0A8J4FBI1</accession>